<feature type="domain" description="Zn(2)-C6 fungal-type" evidence="6">
    <location>
        <begin position="20"/>
        <end position="48"/>
    </location>
</feature>
<feature type="region of interest" description="Disordered" evidence="5">
    <location>
        <begin position="63"/>
        <end position="90"/>
    </location>
</feature>
<organism evidence="7 8">
    <name type="scientific">Aspergillus sydowii CBS 593.65</name>
    <dbReference type="NCBI Taxonomy" id="1036612"/>
    <lineage>
        <taxon>Eukaryota</taxon>
        <taxon>Fungi</taxon>
        <taxon>Dikarya</taxon>
        <taxon>Ascomycota</taxon>
        <taxon>Pezizomycotina</taxon>
        <taxon>Eurotiomycetes</taxon>
        <taxon>Eurotiomycetidae</taxon>
        <taxon>Eurotiales</taxon>
        <taxon>Aspergillaceae</taxon>
        <taxon>Aspergillus</taxon>
        <taxon>Aspergillus subgen. Nidulantes</taxon>
    </lineage>
</organism>
<evidence type="ECO:0000259" key="6">
    <source>
        <dbReference type="PROSITE" id="PS50048"/>
    </source>
</evidence>
<dbReference type="GO" id="GO:0000981">
    <property type="term" value="F:DNA-binding transcription factor activity, RNA polymerase II-specific"/>
    <property type="evidence" value="ECO:0007669"/>
    <property type="project" value="InterPro"/>
</dbReference>
<feature type="region of interest" description="Disordered" evidence="5">
    <location>
        <begin position="323"/>
        <end position="345"/>
    </location>
</feature>
<dbReference type="Proteomes" id="UP000184356">
    <property type="component" value="Unassembled WGS sequence"/>
</dbReference>
<dbReference type="PROSITE" id="PS00463">
    <property type="entry name" value="ZN2_CY6_FUNGAL_1"/>
    <property type="match status" value="1"/>
</dbReference>
<dbReference type="RefSeq" id="XP_040706853.1">
    <property type="nucleotide sequence ID" value="XM_040846334.1"/>
</dbReference>
<dbReference type="GO" id="GO:0008270">
    <property type="term" value="F:zinc ion binding"/>
    <property type="evidence" value="ECO:0007669"/>
    <property type="project" value="InterPro"/>
</dbReference>
<name>A0A1L9TUD1_9EURO</name>
<dbReference type="STRING" id="1036612.A0A1L9TUD1"/>
<keyword evidence="2" id="KW-0238">DNA-binding</keyword>
<dbReference type="GeneID" id="63762407"/>
<protein>
    <recommendedName>
        <fullName evidence="6">Zn(2)-C6 fungal-type domain-containing protein</fullName>
    </recommendedName>
</protein>
<keyword evidence="8" id="KW-1185">Reference proteome</keyword>
<dbReference type="EMBL" id="KV878583">
    <property type="protein sequence ID" value="OJJ63047.1"/>
    <property type="molecule type" value="Genomic_DNA"/>
</dbReference>
<proteinExistence type="predicted"/>
<dbReference type="Pfam" id="PF00172">
    <property type="entry name" value="Zn_clus"/>
    <property type="match status" value="1"/>
</dbReference>
<keyword evidence="1" id="KW-0805">Transcription regulation</keyword>
<dbReference type="PROSITE" id="PS50048">
    <property type="entry name" value="ZN2_CY6_FUNGAL_2"/>
    <property type="match status" value="1"/>
</dbReference>
<accession>A0A1L9TUD1</accession>
<dbReference type="InterPro" id="IPR036864">
    <property type="entry name" value="Zn2-C6_fun-type_DNA-bd_sf"/>
</dbReference>
<dbReference type="InterPro" id="IPR001138">
    <property type="entry name" value="Zn2Cys6_DnaBD"/>
</dbReference>
<evidence type="ECO:0000256" key="3">
    <source>
        <dbReference type="ARBA" id="ARBA00023163"/>
    </source>
</evidence>
<dbReference type="GO" id="GO:0000976">
    <property type="term" value="F:transcription cis-regulatory region binding"/>
    <property type="evidence" value="ECO:0007669"/>
    <property type="project" value="TreeGrafter"/>
</dbReference>
<gene>
    <name evidence="7" type="ORF">ASPSYDRAFT_41748</name>
</gene>
<dbReference type="AlphaFoldDB" id="A0A1L9TUD1"/>
<evidence type="ECO:0000256" key="4">
    <source>
        <dbReference type="ARBA" id="ARBA00023242"/>
    </source>
</evidence>
<evidence type="ECO:0000256" key="5">
    <source>
        <dbReference type="SAM" id="MobiDB-lite"/>
    </source>
</evidence>
<feature type="compositionally biased region" description="Polar residues" evidence="5">
    <location>
        <begin position="333"/>
        <end position="345"/>
    </location>
</feature>
<keyword evidence="3" id="KW-0804">Transcription</keyword>
<evidence type="ECO:0000256" key="1">
    <source>
        <dbReference type="ARBA" id="ARBA00023015"/>
    </source>
</evidence>
<dbReference type="CDD" id="cd00067">
    <property type="entry name" value="GAL4"/>
    <property type="match status" value="1"/>
</dbReference>
<reference evidence="8" key="1">
    <citation type="journal article" date="2017" name="Genome Biol.">
        <title>Comparative genomics reveals high biological diversity and specific adaptations in the industrially and medically important fungal genus Aspergillus.</title>
        <authorList>
            <person name="de Vries R.P."/>
            <person name="Riley R."/>
            <person name="Wiebenga A."/>
            <person name="Aguilar-Osorio G."/>
            <person name="Amillis S."/>
            <person name="Uchima C.A."/>
            <person name="Anderluh G."/>
            <person name="Asadollahi M."/>
            <person name="Askin M."/>
            <person name="Barry K."/>
            <person name="Battaglia E."/>
            <person name="Bayram O."/>
            <person name="Benocci T."/>
            <person name="Braus-Stromeyer S.A."/>
            <person name="Caldana C."/>
            <person name="Canovas D."/>
            <person name="Cerqueira G.C."/>
            <person name="Chen F."/>
            <person name="Chen W."/>
            <person name="Choi C."/>
            <person name="Clum A."/>
            <person name="Dos Santos R.A."/>
            <person name="Damasio A.R."/>
            <person name="Diallinas G."/>
            <person name="Emri T."/>
            <person name="Fekete E."/>
            <person name="Flipphi M."/>
            <person name="Freyberg S."/>
            <person name="Gallo A."/>
            <person name="Gournas C."/>
            <person name="Habgood R."/>
            <person name="Hainaut M."/>
            <person name="Harispe M.L."/>
            <person name="Henrissat B."/>
            <person name="Hilden K.S."/>
            <person name="Hope R."/>
            <person name="Hossain A."/>
            <person name="Karabika E."/>
            <person name="Karaffa L."/>
            <person name="Karanyi Z."/>
            <person name="Krasevec N."/>
            <person name="Kuo A."/>
            <person name="Kusch H."/>
            <person name="LaButti K."/>
            <person name="Lagendijk E.L."/>
            <person name="Lapidus A."/>
            <person name="Levasseur A."/>
            <person name="Lindquist E."/>
            <person name="Lipzen A."/>
            <person name="Logrieco A.F."/>
            <person name="MacCabe A."/>
            <person name="Maekelae M.R."/>
            <person name="Malavazi I."/>
            <person name="Melin P."/>
            <person name="Meyer V."/>
            <person name="Mielnichuk N."/>
            <person name="Miskei M."/>
            <person name="Molnar A.P."/>
            <person name="Mule G."/>
            <person name="Ngan C.Y."/>
            <person name="Orejas M."/>
            <person name="Orosz E."/>
            <person name="Ouedraogo J.P."/>
            <person name="Overkamp K.M."/>
            <person name="Park H.-S."/>
            <person name="Perrone G."/>
            <person name="Piumi F."/>
            <person name="Punt P.J."/>
            <person name="Ram A.F."/>
            <person name="Ramon A."/>
            <person name="Rauscher S."/>
            <person name="Record E."/>
            <person name="Riano-Pachon D.M."/>
            <person name="Robert V."/>
            <person name="Roehrig J."/>
            <person name="Ruller R."/>
            <person name="Salamov A."/>
            <person name="Salih N.S."/>
            <person name="Samson R.A."/>
            <person name="Sandor E."/>
            <person name="Sanguinetti M."/>
            <person name="Schuetze T."/>
            <person name="Sepcic K."/>
            <person name="Shelest E."/>
            <person name="Sherlock G."/>
            <person name="Sophianopoulou V."/>
            <person name="Squina F.M."/>
            <person name="Sun H."/>
            <person name="Susca A."/>
            <person name="Todd R.B."/>
            <person name="Tsang A."/>
            <person name="Unkles S.E."/>
            <person name="van de Wiele N."/>
            <person name="van Rossen-Uffink D."/>
            <person name="Oliveira J.V."/>
            <person name="Vesth T.C."/>
            <person name="Visser J."/>
            <person name="Yu J.-H."/>
            <person name="Zhou M."/>
            <person name="Andersen M.R."/>
            <person name="Archer D.B."/>
            <person name="Baker S.E."/>
            <person name="Benoit I."/>
            <person name="Brakhage A.A."/>
            <person name="Braus G.H."/>
            <person name="Fischer R."/>
            <person name="Frisvad J.C."/>
            <person name="Goldman G.H."/>
            <person name="Houbraken J."/>
            <person name="Oakley B."/>
            <person name="Pocsi I."/>
            <person name="Scazzocchio C."/>
            <person name="Seiboth B."/>
            <person name="vanKuyk P.A."/>
            <person name="Wortman J."/>
            <person name="Dyer P.S."/>
            <person name="Grigoriev I.V."/>
        </authorList>
    </citation>
    <scope>NUCLEOTIDE SEQUENCE [LARGE SCALE GENOMIC DNA]</scope>
    <source>
        <strain evidence="8">CBS 593.65</strain>
    </source>
</reference>
<keyword evidence="4" id="KW-0539">Nucleus</keyword>
<dbReference type="SUPFAM" id="SSF57701">
    <property type="entry name" value="Zn2/Cys6 DNA-binding domain"/>
    <property type="match status" value="1"/>
</dbReference>
<dbReference type="GO" id="GO:0045944">
    <property type="term" value="P:positive regulation of transcription by RNA polymerase II"/>
    <property type="evidence" value="ECO:0007669"/>
    <property type="project" value="TreeGrafter"/>
</dbReference>
<dbReference type="PANTHER" id="PTHR37534">
    <property type="entry name" value="TRANSCRIPTIONAL ACTIVATOR PROTEIN UGA3"/>
    <property type="match status" value="1"/>
</dbReference>
<dbReference type="OrthoDB" id="39175at2759"/>
<feature type="non-terminal residue" evidence="7">
    <location>
        <position position="1"/>
    </location>
</feature>
<evidence type="ECO:0000313" key="7">
    <source>
        <dbReference type="EMBL" id="OJJ63047.1"/>
    </source>
</evidence>
<evidence type="ECO:0000256" key="2">
    <source>
        <dbReference type="ARBA" id="ARBA00023125"/>
    </source>
</evidence>
<feature type="compositionally biased region" description="Polar residues" evidence="5">
    <location>
        <begin position="77"/>
        <end position="90"/>
    </location>
</feature>
<sequence>MYGPVPPRPKKTGIVRSRNGCKGCRERRTKCDEQKPSCGTCTRLRKPCEPVRRGFKFCEVIGPTGPTPGDNPARLGDQTSTPATSEDSNPLSIDIVQIPDLDLVHSLQHTERDVFYSTYWEDACLPALHPMFGSISFAAGEQSMLRDAILALSSCNISRIKPDRRGPSSLPVAAFSPNLVHQTRSQLYYSSAIKRFISLSRSDIRSNAAAVFTVLVLFAYIESSMGNFQGFQCHVQGLTNFLLELREVVGEAMLKALLSAWMQVRFVVWWARAYFSSINVYRDLPSVKLPALLAENLNTIQERRVVVLSIMCESHRLNSREALSHWRPDTSDSESAVRSHQSGASKTADTTLLQLAEQANNLDKWLACLPPSELPFPLCSQQSNSSQRVLDNTDDPIYFESHNAALNFAYYVVARIMQCTRSLRELEYPNVFHSGPRLSEEEAWVRFLLRIAKGTNITDSISKNSYTIGFSGLMLAAMLRCQNRSLGIEIQNWLEALKRLQPTEEGAFPVYQTLGVVKAVNQQKTMGREIFGVTLPSDDAGGTPKFTAYNSQTISTLLFHGRCQSSGGLFTDCISIDL</sequence>
<dbReference type="Gene3D" id="4.10.240.10">
    <property type="entry name" value="Zn(2)-C6 fungal-type DNA-binding domain"/>
    <property type="match status" value="1"/>
</dbReference>
<dbReference type="VEuPathDB" id="FungiDB:ASPSYDRAFT_41748"/>
<dbReference type="GO" id="GO:0005634">
    <property type="term" value="C:nucleus"/>
    <property type="evidence" value="ECO:0007669"/>
    <property type="project" value="TreeGrafter"/>
</dbReference>
<dbReference type="PANTHER" id="PTHR37534:SF7">
    <property type="entry name" value="TRANSCRIPTIONAL ACTIVATOR PROTEIN UGA3"/>
    <property type="match status" value="1"/>
</dbReference>
<evidence type="ECO:0000313" key="8">
    <source>
        <dbReference type="Proteomes" id="UP000184356"/>
    </source>
</evidence>